<feature type="transmembrane region" description="Helical" evidence="8">
    <location>
        <begin position="262"/>
        <end position="283"/>
    </location>
</feature>
<evidence type="ECO:0000256" key="1">
    <source>
        <dbReference type="ARBA" id="ARBA00004651"/>
    </source>
</evidence>
<reference evidence="10" key="1">
    <citation type="submission" date="2021-11" db="EMBL/GenBank/DDBJ databases">
        <title>Cultivation dependent microbiological survey of springs from the worlds oldest radium mine currently devoted to the extraction of radon-saturated water.</title>
        <authorList>
            <person name="Kapinusova G."/>
            <person name="Smrhova T."/>
            <person name="Strejcek M."/>
            <person name="Suman J."/>
            <person name="Jani K."/>
            <person name="Pajer P."/>
            <person name="Uhlik O."/>
        </authorList>
    </citation>
    <scope>NUCLEOTIDE SEQUENCE [LARGE SCALE GENOMIC DNA]</scope>
    <source>
        <strain evidence="10">J379</strain>
    </source>
</reference>
<evidence type="ECO:0000256" key="7">
    <source>
        <dbReference type="ARBA" id="ARBA00023136"/>
    </source>
</evidence>
<evidence type="ECO:0000256" key="3">
    <source>
        <dbReference type="ARBA" id="ARBA00022676"/>
    </source>
</evidence>
<comment type="subcellular location">
    <subcellularLocation>
        <location evidence="1">Cell membrane</location>
        <topology evidence="1">Multi-pass membrane protein</topology>
    </subcellularLocation>
</comment>
<evidence type="ECO:0000256" key="4">
    <source>
        <dbReference type="ARBA" id="ARBA00022679"/>
    </source>
</evidence>
<accession>A0ABY5PED1</accession>
<feature type="transmembrane region" description="Helical" evidence="8">
    <location>
        <begin position="342"/>
        <end position="361"/>
    </location>
</feature>
<keyword evidence="5 8" id="KW-0812">Transmembrane</keyword>
<evidence type="ECO:0008006" key="11">
    <source>
        <dbReference type="Google" id="ProtNLM"/>
    </source>
</evidence>
<dbReference type="EMBL" id="CP088295">
    <property type="protein sequence ID" value="UUY02782.1"/>
    <property type="molecule type" value="Genomic_DNA"/>
</dbReference>
<feature type="transmembrane region" description="Helical" evidence="8">
    <location>
        <begin position="290"/>
        <end position="307"/>
    </location>
</feature>
<evidence type="ECO:0000256" key="6">
    <source>
        <dbReference type="ARBA" id="ARBA00022989"/>
    </source>
</evidence>
<keyword evidence="10" id="KW-1185">Reference proteome</keyword>
<dbReference type="Proteomes" id="UP001058860">
    <property type="component" value="Chromosome"/>
</dbReference>
<evidence type="ECO:0000256" key="8">
    <source>
        <dbReference type="SAM" id="Phobius"/>
    </source>
</evidence>
<name>A0ABY5PED1_9ACTN</name>
<evidence type="ECO:0000256" key="5">
    <source>
        <dbReference type="ARBA" id="ARBA00022692"/>
    </source>
</evidence>
<gene>
    <name evidence="9" type="ORF">LRS13_19145</name>
</gene>
<keyword evidence="6 8" id="KW-1133">Transmembrane helix</keyword>
<keyword evidence="4" id="KW-0808">Transferase</keyword>
<feature type="transmembrane region" description="Helical" evidence="8">
    <location>
        <begin position="313"/>
        <end position="330"/>
    </location>
</feature>
<evidence type="ECO:0000313" key="9">
    <source>
        <dbReference type="EMBL" id="UUY02782.1"/>
    </source>
</evidence>
<feature type="transmembrane region" description="Helical" evidence="8">
    <location>
        <begin position="190"/>
        <end position="214"/>
    </location>
</feature>
<evidence type="ECO:0000313" key="10">
    <source>
        <dbReference type="Proteomes" id="UP001058860"/>
    </source>
</evidence>
<proteinExistence type="predicted"/>
<organism evidence="9 10">
    <name type="scientific">Svornostia abyssi</name>
    <dbReference type="NCBI Taxonomy" id="2898438"/>
    <lineage>
        <taxon>Bacteria</taxon>
        <taxon>Bacillati</taxon>
        <taxon>Actinomycetota</taxon>
        <taxon>Thermoleophilia</taxon>
        <taxon>Solirubrobacterales</taxon>
        <taxon>Baekduiaceae</taxon>
        <taxon>Svornostia</taxon>
    </lineage>
</organism>
<keyword evidence="2" id="KW-1003">Cell membrane</keyword>
<protein>
    <recommendedName>
        <fullName evidence="11">Glycosyltransferase RgtA/B/C/D-like domain-containing protein</fullName>
    </recommendedName>
</protein>
<keyword evidence="7 8" id="KW-0472">Membrane</keyword>
<dbReference type="RefSeq" id="WP_353863305.1">
    <property type="nucleotide sequence ID" value="NZ_CP088295.1"/>
</dbReference>
<dbReference type="PANTHER" id="PTHR33908">
    <property type="entry name" value="MANNOSYLTRANSFERASE YKCB-RELATED"/>
    <property type="match status" value="1"/>
</dbReference>
<keyword evidence="3" id="KW-0328">Glycosyltransferase</keyword>
<sequence length="518" mass="55598">MSRTTGLRLALLFAAGVVISGVGVRHGIQPNDEGLMLQAARRIADGQVPYRDFWWFYPPGQAYLLAGLQEVFGPSLVPWRVLRVLCDAGVGVLAYLLALRAASPRLALGAWAVAILAMATPSGPHPFPPTLVLCLGALLLVTRHPVWAGALCGAAAAWRLEFGAGLGLAVVLGLALAPGGDGARPRGRELIRFVVAAVGAGVVLYAPVVIAAGLRPSWDLLIHYPLFEFADYQRLPFPLTYDGPLNVDSPGGFVSDTLENLLLFYVPLVLVIGLAASLVALALRWRRLDAVEIATAVFAIVMLQYLLARTDEFHTAPLAVMVAILGAWAISRRADLLRARAAVPIAATCALALAYVAIVGADRRVRALTAPTTAIASPVADGVRAGRAHDDGLNDTLRFLRSRTRPGEPIYVATRRSDLVTAGHPLLYVLADRPNPTAYDIQAPGVVTSAPVQREIVEDLRRANVRYVVRYTDPVTAAPEPNRAGESTGVRILDDELARAYAPVRRYGPFVIYERLRP</sequence>
<feature type="transmembrane region" description="Helical" evidence="8">
    <location>
        <begin position="81"/>
        <end position="99"/>
    </location>
</feature>
<dbReference type="InterPro" id="IPR050297">
    <property type="entry name" value="LipidA_mod_glycosyltrf_83"/>
</dbReference>
<dbReference type="PANTHER" id="PTHR33908:SF11">
    <property type="entry name" value="MEMBRANE PROTEIN"/>
    <property type="match status" value="1"/>
</dbReference>
<feature type="transmembrane region" description="Helical" evidence="8">
    <location>
        <begin position="147"/>
        <end position="178"/>
    </location>
</feature>
<feature type="transmembrane region" description="Helical" evidence="8">
    <location>
        <begin position="106"/>
        <end position="127"/>
    </location>
</feature>
<evidence type="ECO:0000256" key="2">
    <source>
        <dbReference type="ARBA" id="ARBA00022475"/>
    </source>
</evidence>